<dbReference type="PANTHER" id="PTHR47219">
    <property type="entry name" value="RAB GTPASE-ACTIVATING PROTEIN 1-LIKE"/>
    <property type="match status" value="1"/>
</dbReference>
<dbReference type="InterPro" id="IPR035969">
    <property type="entry name" value="Rab-GAP_TBC_sf"/>
</dbReference>
<gene>
    <name evidence="2" type="primary">Acey_s0124.g1253</name>
    <name evidence="2" type="synonym">Acey-tbc-6</name>
    <name evidence="2" type="ORF">Y032_0124g1253</name>
</gene>
<organism evidence="2 3">
    <name type="scientific">Ancylostoma ceylanicum</name>
    <dbReference type="NCBI Taxonomy" id="53326"/>
    <lineage>
        <taxon>Eukaryota</taxon>
        <taxon>Metazoa</taxon>
        <taxon>Ecdysozoa</taxon>
        <taxon>Nematoda</taxon>
        <taxon>Chromadorea</taxon>
        <taxon>Rhabditida</taxon>
        <taxon>Rhabditina</taxon>
        <taxon>Rhabditomorpha</taxon>
        <taxon>Strongyloidea</taxon>
        <taxon>Ancylostomatidae</taxon>
        <taxon>Ancylostomatinae</taxon>
        <taxon>Ancylostoma</taxon>
    </lineage>
</organism>
<dbReference type="Proteomes" id="UP000024635">
    <property type="component" value="Unassembled WGS sequence"/>
</dbReference>
<keyword evidence="3" id="KW-1185">Reference proteome</keyword>
<reference evidence="3" key="1">
    <citation type="journal article" date="2015" name="Nat. Genet.">
        <title>The genome and transcriptome of the zoonotic hookworm Ancylostoma ceylanicum identify infection-specific gene families.</title>
        <authorList>
            <person name="Schwarz E.M."/>
            <person name="Hu Y."/>
            <person name="Antoshechkin I."/>
            <person name="Miller M.M."/>
            <person name="Sternberg P.W."/>
            <person name="Aroian R.V."/>
        </authorList>
    </citation>
    <scope>NUCLEOTIDE SEQUENCE</scope>
    <source>
        <strain evidence="3">HY135</strain>
    </source>
</reference>
<dbReference type="AlphaFoldDB" id="A0A016T995"/>
<proteinExistence type="predicted"/>
<name>A0A016T995_9BILA</name>
<dbReference type="STRING" id="53326.A0A016T995"/>
<dbReference type="Gene3D" id="1.10.8.270">
    <property type="entry name" value="putative rabgap domain of human tbc1 domain family member 14 like domains"/>
    <property type="match status" value="1"/>
</dbReference>
<protein>
    <recommendedName>
        <fullName evidence="1">Rab-GAP TBC domain-containing protein</fullName>
    </recommendedName>
</protein>
<dbReference type="SMART" id="SM00164">
    <property type="entry name" value="TBC"/>
    <property type="match status" value="1"/>
</dbReference>
<evidence type="ECO:0000313" key="2">
    <source>
        <dbReference type="EMBL" id="EYB99265.1"/>
    </source>
</evidence>
<comment type="caution">
    <text evidence="2">The sequence shown here is derived from an EMBL/GenBank/DDBJ whole genome shotgun (WGS) entry which is preliminary data.</text>
</comment>
<dbReference type="PROSITE" id="PS50086">
    <property type="entry name" value="TBC_RABGAP"/>
    <property type="match status" value="1"/>
</dbReference>
<dbReference type="GO" id="GO:0005096">
    <property type="term" value="F:GTPase activator activity"/>
    <property type="evidence" value="ECO:0007669"/>
    <property type="project" value="TreeGrafter"/>
</dbReference>
<dbReference type="EMBL" id="JARK01001460">
    <property type="protein sequence ID" value="EYB99265.1"/>
    <property type="molecule type" value="Genomic_DNA"/>
</dbReference>
<feature type="domain" description="Rab-GAP TBC" evidence="1">
    <location>
        <begin position="85"/>
        <end position="261"/>
    </location>
</feature>
<dbReference type="Gene3D" id="1.10.472.80">
    <property type="entry name" value="Ypt/Rab-GAP domain of gyp1p, domain 3"/>
    <property type="match status" value="1"/>
</dbReference>
<dbReference type="SUPFAM" id="SSF47923">
    <property type="entry name" value="Ypt/Rab-GAP domain of gyp1p"/>
    <property type="match status" value="2"/>
</dbReference>
<dbReference type="GO" id="GO:0031267">
    <property type="term" value="F:small GTPase binding"/>
    <property type="evidence" value="ECO:0007669"/>
    <property type="project" value="TreeGrafter"/>
</dbReference>
<dbReference type="Gene3D" id="1.10.10.750">
    <property type="entry name" value="Ypt/Rab-GAP domain of gyp1p, domain 1"/>
    <property type="match status" value="1"/>
</dbReference>
<dbReference type="InterPro" id="IPR050302">
    <property type="entry name" value="Rab_GAP_TBC_domain"/>
</dbReference>
<sequence>MTTWHFTGPPGGKVDDLGFECPWYDVDHRRDKETMDDCREMEQARRDYAKFWADYFPVVLRRRRRWEKADPRHHPHTLQRFVYKGIPAPFRKEIWMRNCAPRGPPTVIAVPLSTVEAIKLDLPRTFPNNRYLQTERSRNALGRILYCLAQHVPSVGYCQGLNFVAGVILLVVKDESKAADLLIQMVKRRQDYYGETMSGLRRDTKVLQKILTKECPQVAMVLKMLDVGLDLVIGKWLLCWFVESLPLESVLRIWDCMIYDGNDVWLFRVALCLIRANQREIGAARSLDQLILAFQKVGRSSIALYCHHLIELSVALFFIDPLLHFAGSELKQTAILPNNVCNFIVEED</sequence>
<dbReference type="Pfam" id="PF00566">
    <property type="entry name" value="RabGAP-TBC"/>
    <property type="match status" value="1"/>
</dbReference>
<evidence type="ECO:0000313" key="3">
    <source>
        <dbReference type="Proteomes" id="UP000024635"/>
    </source>
</evidence>
<evidence type="ECO:0000259" key="1">
    <source>
        <dbReference type="PROSITE" id="PS50086"/>
    </source>
</evidence>
<dbReference type="PANTHER" id="PTHR47219:SF20">
    <property type="entry name" value="TBC1 DOMAIN FAMILY MEMBER 2B"/>
    <property type="match status" value="1"/>
</dbReference>
<dbReference type="InterPro" id="IPR000195">
    <property type="entry name" value="Rab-GAP-TBC_dom"/>
</dbReference>
<accession>A0A016T995</accession>
<dbReference type="OrthoDB" id="294251at2759"/>